<evidence type="ECO:0000259" key="2">
    <source>
        <dbReference type="Pfam" id="PF10675"/>
    </source>
</evidence>
<keyword evidence="4" id="KW-1185">Reference proteome</keyword>
<proteinExistence type="predicted"/>
<gene>
    <name evidence="3" type="ORF">MARGE09_P3366</name>
</gene>
<organism evidence="3 4">
    <name type="scientific">Marinagarivorans cellulosilyticus</name>
    <dbReference type="NCBI Taxonomy" id="2721545"/>
    <lineage>
        <taxon>Bacteria</taxon>
        <taxon>Pseudomonadati</taxon>
        <taxon>Pseudomonadota</taxon>
        <taxon>Gammaproteobacteria</taxon>
        <taxon>Cellvibrionales</taxon>
        <taxon>Cellvibrionaceae</taxon>
        <taxon>Marinagarivorans</taxon>
    </lineage>
</organism>
<dbReference type="Pfam" id="PF10675">
    <property type="entry name" value="DUF2489"/>
    <property type="match status" value="1"/>
</dbReference>
<keyword evidence="1" id="KW-0472">Membrane</keyword>
<dbReference type="InterPro" id="IPR019617">
    <property type="entry name" value="DUF2489"/>
</dbReference>
<dbReference type="RefSeq" id="WP_236984148.1">
    <property type="nucleotide sequence ID" value="NZ_AP023086.1"/>
</dbReference>
<accession>A0AAN2BLL5</accession>
<evidence type="ECO:0000256" key="1">
    <source>
        <dbReference type="SAM" id="Phobius"/>
    </source>
</evidence>
<keyword evidence="1" id="KW-0812">Transmembrane</keyword>
<protein>
    <recommendedName>
        <fullName evidence="2">DUF2489 domain-containing protein</fullName>
    </recommendedName>
</protein>
<dbReference type="Proteomes" id="UP001320119">
    <property type="component" value="Chromosome"/>
</dbReference>
<keyword evidence="1" id="KW-1133">Transmembrane helix</keyword>
<evidence type="ECO:0000313" key="3">
    <source>
        <dbReference type="EMBL" id="BCD99165.1"/>
    </source>
</evidence>
<dbReference type="EMBL" id="AP023086">
    <property type="protein sequence ID" value="BCD99165.1"/>
    <property type="molecule type" value="Genomic_DNA"/>
</dbReference>
<name>A0AAN2BLL5_9GAMM</name>
<feature type="domain" description="DUF2489" evidence="2">
    <location>
        <begin position="18"/>
        <end position="151"/>
    </location>
</feature>
<dbReference type="KEGG" id="marq:MARGE09_P3366"/>
<sequence length="164" mass="18666">MFESTLQSVLFIVGVVIILALVAVAGFLHWQLHLRKKRDALLLAEQEAKISKNREDAINSLRIIGKSYMAEQVELGEASIRVSNLMDYLSLTESQRAPYRVFDEVNAKIKHIPILQAWKDLPAKEKRAHLKAIYRAENEYKDFARDAAKSLASFEIVEATFYSA</sequence>
<dbReference type="AlphaFoldDB" id="A0AAN2BLL5"/>
<evidence type="ECO:0000313" key="4">
    <source>
        <dbReference type="Proteomes" id="UP001320119"/>
    </source>
</evidence>
<reference evidence="3 4" key="1">
    <citation type="journal article" date="2022" name="IScience">
        <title>An ultrasensitive nanofiber-based assay for enzymatic hydrolysis and deep-sea microbial degradation of cellulose.</title>
        <authorList>
            <person name="Tsudome M."/>
            <person name="Tachioka M."/>
            <person name="Miyazaki M."/>
            <person name="Uchimura K."/>
            <person name="Tsuda M."/>
            <person name="Takaki Y."/>
            <person name="Deguchi S."/>
        </authorList>
    </citation>
    <scope>NUCLEOTIDE SEQUENCE [LARGE SCALE GENOMIC DNA]</scope>
    <source>
        <strain evidence="3 4">GE09</strain>
    </source>
</reference>
<feature type="transmembrane region" description="Helical" evidence="1">
    <location>
        <begin position="6"/>
        <end position="28"/>
    </location>
</feature>